<evidence type="ECO:0000259" key="1">
    <source>
        <dbReference type="Pfam" id="PF00149"/>
    </source>
</evidence>
<reference evidence="2 3" key="1">
    <citation type="submission" date="2021-10" db="EMBL/GenBank/DDBJ databases">
        <title>Anaerobic single-cell dispensing facilitates the cultivation of human gut bacteria.</title>
        <authorList>
            <person name="Afrizal A."/>
        </authorList>
    </citation>
    <scope>NUCLEOTIDE SEQUENCE [LARGE SCALE GENOMIC DNA]</scope>
    <source>
        <strain evidence="2 3">CLA-AA-H277</strain>
    </source>
</reference>
<dbReference type="Gene3D" id="3.60.21.10">
    <property type="match status" value="1"/>
</dbReference>
<dbReference type="GO" id="GO:0008803">
    <property type="term" value="F:bis(5'-nucleosyl)-tetraphosphatase (symmetrical) activity"/>
    <property type="evidence" value="ECO:0007669"/>
    <property type="project" value="TreeGrafter"/>
</dbReference>
<organism evidence="2 3">
    <name type="scientific">Fusicatenibacter faecihominis</name>
    <dbReference type="NCBI Taxonomy" id="2881276"/>
    <lineage>
        <taxon>Bacteria</taxon>
        <taxon>Bacillati</taxon>
        <taxon>Bacillota</taxon>
        <taxon>Clostridia</taxon>
        <taxon>Lachnospirales</taxon>
        <taxon>Lachnospiraceae</taxon>
        <taxon>Fusicatenibacter</taxon>
    </lineage>
</organism>
<evidence type="ECO:0000313" key="3">
    <source>
        <dbReference type="Proteomes" id="UP001197875"/>
    </source>
</evidence>
<dbReference type="RefSeq" id="WP_227616201.1">
    <property type="nucleotide sequence ID" value="NZ_JAJEPR010000046.1"/>
</dbReference>
<dbReference type="Proteomes" id="UP001197875">
    <property type="component" value="Unassembled WGS sequence"/>
</dbReference>
<sequence>MEFETKVQFLTQPEHNRRTIVISDIHGHRAWLEKLLKKVDFSEKDILIIVGDMIEKGPESLNTIRYIMELCEKYTVYPMMGNVDLWRIQMLLTEDGSLDQELYETNERMRQYWKATFFQDFCREAGVSVKTPEEIPAAREAVVAKFQKELTFMKELPTILVTPAFTFVHGGLVHEKLEDNFHLPPFQLLKNDNFINQGKHFDKYVVVGHWPVCLYRSDIESSAPYISEEQKIIAIDGGCGIKRDDQLNALIIPDLYSEKTTWESVDDFPEAVVLEDQEAGASSINIRYYESELKILEPGPVFSLAEHIKTGYQLKIYNGFLEEPPVKGAPNTCWEYTDYQIPLKKGDRVSILQKTPEGTMVRKRGVTGWYYGKLEEAEK</sequence>
<proteinExistence type="predicted"/>
<dbReference type="PANTHER" id="PTHR42850">
    <property type="entry name" value="METALLOPHOSPHOESTERASE"/>
    <property type="match status" value="1"/>
</dbReference>
<name>A0AAE3DVP4_9FIRM</name>
<dbReference type="SUPFAM" id="SSF56300">
    <property type="entry name" value="Metallo-dependent phosphatases"/>
    <property type="match status" value="1"/>
</dbReference>
<dbReference type="InterPro" id="IPR050126">
    <property type="entry name" value="Ap4A_hydrolase"/>
</dbReference>
<evidence type="ECO:0000313" key="2">
    <source>
        <dbReference type="EMBL" id="MCC2191282.1"/>
    </source>
</evidence>
<feature type="domain" description="Calcineurin-like phosphoesterase" evidence="1">
    <location>
        <begin position="18"/>
        <end position="212"/>
    </location>
</feature>
<dbReference type="Pfam" id="PF00149">
    <property type="entry name" value="Metallophos"/>
    <property type="match status" value="1"/>
</dbReference>
<gene>
    <name evidence="2" type="ORF">LKD71_16050</name>
</gene>
<comment type="caution">
    <text evidence="2">The sequence shown here is derived from an EMBL/GenBank/DDBJ whole genome shotgun (WGS) entry which is preliminary data.</text>
</comment>
<protein>
    <submittedName>
        <fullName evidence="2">Metallophosphoesterase</fullName>
    </submittedName>
</protein>
<dbReference type="AlphaFoldDB" id="A0AAE3DVP4"/>
<accession>A0AAE3DVP4</accession>
<dbReference type="EMBL" id="JAJEPR010000046">
    <property type="protein sequence ID" value="MCC2191282.1"/>
    <property type="molecule type" value="Genomic_DNA"/>
</dbReference>
<dbReference type="GO" id="GO:0110154">
    <property type="term" value="P:RNA decapping"/>
    <property type="evidence" value="ECO:0007669"/>
    <property type="project" value="TreeGrafter"/>
</dbReference>
<dbReference type="InterPro" id="IPR029052">
    <property type="entry name" value="Metallo-depent_PP-like"/>
</dbReference>
<dbReference type="InterPro" id="IPR004843">
    <property type="entry name" value="Calcineurin-like_PHP"/>
</dbReference>
<dbReference type="GO" id="GO:0016791">
    <property type="term" value="F:phosphatase activity"/>
    <property type="evidence" value="ECO:0007669"/>
    <property type="project" value="TreeGrafter"/>
</dbReference>
<dbReference type="GO" id="GO:0005737">
    <property type="term" value="C:cytoplasm"/>
    <property type="evidence" value="ECO:0007669"/>
    <property type="project" value="TreeGrafter"/>
</dbReference>
<keyword evidence="3" id="KW-1185">Reference proteome</keyword>
<dbReference type="PANTHER" id="PTHR42850:SF4">
    <property type="entry name" value="ZINC-DEPENDENT ENDOPOLYPHOSPHATASE"/>
    <property type="match status" value="1"/>
</dbReference>